<protein>
    <submittedName>
        <fullName evidence="4">Uncharacterized protein LOC111122658</fullName>
    </submittedName>
</protein>
<dbReference type="RefSeq" id="XP_022320222.1">
    <property type="nucleotide sequence ID" value="XM_022464514.1"/>
</dbReference>
<feature type="transmembrane region" description="Helical" evidence="1">
    <location>
        <begin position="143"/>
        <end position="167"/>
    </location>
</feature>
<evidence type="ECO:0000313" key="3">
    <source>
        <dbReference type="Proteomes" id="UP000694844"/>
    </source>
</evidence>
<dbReference type="KEGG" id="cvn:111122658"/>
<keyword evidence="1" id="KW-0812">Transmembrane</keyword>
<sequence length="243" mass="27146">MNSPMPFKVTYILIILLIQGGEPDCLESPTSGKCCVDYYFKDGTCKPCNRGYFGPNCEQPCPYPSYGYRCVEGKCDCPLLQCDFSVGCVEGELPTSTDSLQLPSEKLSTLNIFNITLTTASNKMSDGRNSYDDNPNAIDMSSLLLVVIISSSSSIAVSVVVVVIVVCRRAKRSANRRKTENKEFTSKKDGRVTSYASYDEIDDRKIISSSMTQQQDTERNYEGMSEGNFEKYKYTTLLRPRVF</sequence>
<keyword evidence="1" id="KW-0472">Membrane</keyword>
<reference evidence="4" key="1">
    <citation type="submission" date="2025-08" db="UniProtKB">
        <authorList>
            <consortium name="RefSeq"/>
        </authorList>
    </citation>
    <scope>IDENTIFICATION</scope>
    <source>
        <tissue evidence="4">Whole sample</tissue>
    </source>
</reference>
<gene>
    <name evidence="4" type="primary">LOC111122658</name>
</gene>
<proteinExistence type="predicted"/>
<organism evidence="3 4">
    <name type="scientific">Crassostrea virginica</name>
    <name type="common">Eastern oyster</name>
    <dbReference type="NCBI Taxonomy" id="6565"/>
    <lineage>
        <taxon>Eukaryota</taxon>
        <taxon>Metazoa</taxon>
        <taxon>Spiralia</taxon>
        <taxon>Lophotrochozoa</taxon>
        <taxon>Mollusca</taxon>
        <taxon>Bivalvia</taxon>
        <taxon>Autobranchia</taxon>
        <taxon>Pteriomorphia</taxon>
        <taxon>Ostreida</taxon>
        <taxon>Ostreoidea</taxon>
        <taxon>Ostreidae</taxon>
        <taxon>Crassostrea</taxon>
    </lineage>
</organism>
<name>A0A8B8CWI0_CRAVI</name>
<keyword evidence="3" id="KW-1185">Reference proteome</keyword>
<dbReference type="AlphaFoldDB" id="A0A8B8CWI0"/>
<accession>A0A8B8CWI0</accession>
<dbReference type="GeneID" id="111122658"/>
<keyword evidence="1" id="KW-1133">Transmembrane helix</keyword>
<evidence type="ECO:0000256" key="2">
    <source>
        <dbReference type="SAM" id="SignalP"/>
    </source>
</evidence>
<keyword evidence="2" id="KW-0732">Signal</keyword>
<evidence type="ECO:0000256" key="1">
    <source>
        <dbReference type="SAM" id="Phobius"/>
    </source>
</evidence>
<feature type="signal peptide" evidence="2">
    <location>
        <begin position="1"/>
        <end position="23"/>
    </location>
</feature>
<feature type="chain" id="PRO_5034294117" evidence="2">
    <location>
        <begin position="24"/>
        <end position="243"/>
    </location>
</feature>
<evidence type="ECO:0000313" key="4">
    <source>
        <dbReference type="RefSeq" id="XP_022320222.1"/>
    </source>
</evidence>
<dbReference type="Proteomes" id="UP000694844">
    <property type="component" value="Chromosome 3"/>
</dbReference>